<evidence type="ECO:0000313" key="3">
    <source>
        <dbReference type="Proteomes" id="UP000316714"/>
    </source>
</evidence>
<proteinExistence type="predicted"/>
<dbReference type="OrthoDB" id="254093at2"/>
<keyword evidence="3" id="KW-1185">Reference proteome</keyword>
<dbReference type="EMBL" id="SIHJ01000001">
    <property type="protein sequence ID" value="TWT37492.1"/>
    <property type="molecule type" value="Genomic_DNA"/>
</dbReference>
<reference evidence="2 3" key="1">
    <citation type="submission" date="2019-02" db="EMBL/GenBank/DDBJ databases">
        <title>Deep-cultivation of Planctomycetes and their phenomic and genomic characterization uncovers novel biology.</title>
        <authorList>
            <person name="Wiegand S."/>
            <person name="Jogler M."/>
            <person name="Boedeker C."/>
            <person name="Pinto D."/>
            <person name="Vollmers J."/>
            <person name="Rivas-Marin E."/>
            <person name="Kohn T."/>
            <person name="Peeters S.H."/>
            <person name="Heuer A."/>
            <person name="Rast P."/>
            <person name="Oberbeckmann S."/>
            <person name="Bunk B."/>
            <person name="Jeske O."/>
            <person name="Meyerdierks A."/>
            <person name="Storesund J.E."/>
            <person name="Kallscheuer N."/>
            <person name="Luecker S."/>
            <person name="Lage O.M."/>
            <person name="Pohl T."/>
            <person name="Merkel B.J."/>
            <person name="Hornburger P."/>
            <person name="Mueller R.-W."/>
            <person name="Bruemmer F."/>
            <person name="Labrenz M."/>
            <person name="Spormann A.M."/>
            <person name="Op Den Camp H."/>
            <person name="Overmann J."/>
            <person name="Amann R."/>
            <person name="Jetten M.S.M."/>
            <person name="Mascher T."/>
            <person name="Medema M.H."/>
            <person name="Devos D.P."/>
            <person name="Kaster A.-K."/>
            <person name="Ovreas L."/>
            <person name="Rohde M."/>
            <person name="Galperin M.Y."/>
            <person name="Jogler C."/>
        </authorList>
    </citation>
    <scope>NUCLEOTIDE SEQUENCE [LARGE SCALE GENOMIC DNA]</scope>
    <source>
        <strain evidence="2 3">KOR34</strain>
    </source>
</reference>
<name>A0A5C5VII0_9BACT</name>
<organism evidence="2 3">
    <name type="scientific">Posidoniimonas corsicana</name>
    <dbReference type="NCBI Taxonomy" id="1938618"/>
    <lineage>
        <taxon>Bacteria</taxon>
        <taxon>Pseudomonadati</taxon>
        <taxon>Planctomycetota</taxon>
        <taxon>Planctomycetia</taxon>
        <taxon>Pirellulales</taxon>
        <taxon>Lacipirellulaceae</taxon>
        <taxon>Posidoniimonas</taxon>
    </lineage>
</organism>
<protein>
    <submittedName>
        <fullName evidence="2">Uncharacterized protein</fullName>
    </submittedName>
</protein>
<feature type="compositionally biased region" description="Polar residues" evidence="1">
    <location>
        <begin position="1"/>
        <end position="13"/>
    </location>
</feature>
<evidence type="ECO:0000313" key="2">
    <source>
        <dbReference type="EMBL" id="TWT37492.1"/>
    </source>
</evidence>
<comment type="caution">
    <text evidence="2">The sequence shown here is derived from an EMBL/GenBank/DDBJ whole genome shotgun (WGS) entry which is preliminary data.</text>
</comment>
<evidence type="ECO:0000256" key="1">
    <source>
        <dbReference type="SAM" id="MobiDB-lite"/>
    </source>
</evidence>
<accession>A0A5C5VII0</accession>
<dbReference type="AlphaFoldDB" id="A0A5C5VII0"/>
<dbReference type="Proteomes" id="UP000316714">
    <property type="component" value="Unassembled WGS sequence"/>
</dbReference>
<gene>
    <name evidence="2" type="ORF">KOR34_24440</name>
</gene>
<dbReference type="RefSeq" id="WP_146564827.1">
    <property type="nucleotide sequence ID" value="NZ_SIHJ01000001.1"/>
</dbReference>
<feature type="region of interest" description="Disordered" evidence="1">
    <location>
        <begin position="1"/>
        <end position="28"/>
    </location>
</feature>
<sequence length="358" mass="40433">MPKTIQRPQTTPAPTARVRPSIVAPGQGKPFTLDQELEPFGAWVGDPIWAPPKDSSPAMAESMLKHTRPFTPRDQRWQTVIEQHRDEFTQVREIDLCRASIRLPKGRFFMMVTEREDFDKITDVIPACVQTRLEEFLAGPGRRPGVKVYYLKPLCVESGDQLILTTRKDLMAAIDRVQKEVFKEYSEMAPAVRTLQAATAALNLALTPPRAVLKFFSDRRQKAIDAYQARLEFKRRKVALGAARTHRKCRTDGCSFDEMLALTNPLQRAAVVARYCADEELSRAQRKQLIQQAAGETAPWFMSMFFSGSYLYTLTMIAMTPPFLVCDPAFVAEMPDAPGELLKIGHFDEVDGVTHVEI</sequence>